<evidence type="ECO:0000313" key="4">
    <source>
        <dbReference type="Proteomes" id="UP000724672"/>
    </source>
</evidence>
<sequence length="365" mass="41612">MGKLRFAILGCGRISKKHAEAIANNHREVELIAVCDHKDKKMEATIDKYYEILSINKSNINNNIKKYLDYKEMLKDESIDVVAIATQSGYHAKITIDCLNRGKHVIVEKPMALSLEDAEEMISTSRKKNLKLTVCYQNRFNPPIQKLRKAIEEKRFGKIVNGTARILWNRDDNYYKQSDWRGTWELDGGALMNQCIHNIDLLQWMLGGKVDRVYANTGNFLRNIEAEDFGVIIIRFQNEAIGMVEGSVCVYPENLEETLSIFGEKGTAVIGGIAVNKIETWNFEDKENIESDVENQEIYTTGVYGDGHTPLFKDTIDAIKQDREPYITGEEGKKSLEIVLAAYKSQYYSKKILFPVGNVSTLEFK</sequence>
<dbReference type="SUPFAM" id="SSF55347">
    <property type="entry name" value="Glyceraldehyde-3-phosphate dehydrogenase-like, C-terminal domain"/>
    <property type="match status" value="1"/>
</dbReference>
<dbReference type="InterPro" id="IPR055170">
    <property type="entry name" value="GFO_IDH_MocA-like_dom"/>
</dbReference>
<reference evidence="3" key="1">
    <citation type="submission" date="2019-12" db="EMBL/GenBank/DDBJ databases">
        <title>Clostridiaceae gen. nov. sp. nov., isolated from sediment in Xinjiang, China.</title>
        <authorList>
            <person name="Zhang R."/>
        </authorList>
    </citation>
    <scope>NUCLEOTIDE SEQUENCE</scope>
    <source>
        <strain evidence="3">D2Q-11</strain>
    </source>
</reference>
<proteinExistence type="predicted"/>
<dbReference type="RefSeq" id="WP_203366753.1">
    <property type="nucleotide sequence ID" value="NZ_WSFT01000037.1"/>
</dbReference>
<dbReference type="PANTHER" id="PTHR43249">
    <property type="entry name" value="UDP-N-ACETYL-2-AMINO-2-DEOXY-D-GLUCURONATE OXIDASE"/>
    <property type="match status" value="1"/>
</dbReference>
<dbReference type="Pfam" id="PF01408">
    <property type="entry name" value="GFO_IDH_MocA"/>
    <property type="match status" value="1"/>
</dbReference>
<dbReference type="InterPro" id="IPR036291">
    <property type="entry name" value="NAD(P)-bd_dom_sf"/>
</dbReference>
<evidence type="ECO:0000259" key="2">
    <source>
        <dbReference type="Pfam" id="PF22725"/>
    </source>
</evidence>
<dbReference type="Gene3D" id="3.30.360.10">
    <property type="entry name" value="Dihydrodipicolinate Reductase, domain 2"/>
    <property type="match status" value="1"/>
</dbReference>
<dbReference type="InterPro" id="IPR000683">
    <property type="entry name" value="Gfo/Idh/MocA-like_OxRdtase_N"/>
</dbReference>
<protein>
    <submittedName>
        <fullName evidence="3">Gfo/Idh/MocA family oxidoreductase</fullName>
    </submittedName>
</protein>
<gene>
    <name evidence="3" type="ORF">GOQ27_10175</name>
</gene>
<dbReference type="Pfam" id="PF22725">
    <property type="entry name" value="GFO_IDH_MocA_C3"/>
    <property type="match status" value="1"/>
</dbReference>
<dbReference type="EMBL" id="WSFT01000037">
    <property type="protein sequence ID" value="MBS4538833.1"/>
    <property type="molecule type" value="Genomic_DNA"/>
</dbReference>
<evidence type="ECO:0000313" key="3">
    <source>
        <dbReference type="EMBL" id="MBS4538833.1"/>
    </source>
</evidence>
<keyword evidence="4" id="KW-1185">Reference proteome</keyword>
<name>A0A942UTG4_9FIRM</name>
<dbReference type="PANTHER" id="PTHR43249:SF1">
    <property type="entry name" value="D-GLUCOSIDE 3-DEHYDROGENASE"/>
    <property type="match status" value="1"/>
</dbReference>
<dbReference type="Proteomes" id="UP000724672">
    <property type="component" value="Unassembled WGS sequence"/>
</dbReference>
<dbReference type="Gene3D" id="3.40.50.720">
    <property type="entry name" value="NAD(P)-binding Rossmann-like Domain"/>
    <property type="match status" value="1"/>
</dbReference>
<dbReference type="GO" id="GO:0000166">
    <property type="term" value="F:nucleotide binding"/>
    <property type="evidence" value="ECO:0007669"/>
    <property type="project" value="InterPro"/>
</dbReference>
<feature type="domain" description="GFO/IDH/MocA-like oxidoreductase" evidence="2">
    <location>
        <begin position="144"/>
        <end position="268"/>
    </location>
</feature>
<organism evidence="3 4">
    <name type="scientific">Anaeromonas frigoriresistens</name>
    <dbReference type="NCBI Taxonomy" id="2683708"/>
    <lineage>
        <taxon>Bacteria</taxon>
        <taxon>Bacillati</taxon>
        <taxon>Bacillota</taxon>
        <taxon>Tissierellia</taxon>
        <taxon>Tissierellales</taxon>
        <taxon>Thermohalobacteraceae</taxon>
        <taxon>Anaeromonas</taxon>
    </lineage>
</organism>
<evidence type="ECO:0000259" key="1">
    <source>
        <dbReference type="Pfam" id="PF01408"/>
    </source>
</evidence>
<feature type="domain" description="Gfo/Idh/MocA-like oxidoreductase N-terminal" evidence="1">
    <location>
        <begin position="4"/>
        <end position="134"/>
    </location>
</feature>
<accession>A0A942UTG4</accession>
<comment type="caution">
    <text evidence="3">The sequence shown here is derived from an EMBL/GenBank/DDBJ whole genome shotgun (WGS) entry which is preliminary data.</text>
</comment>
<dbReference type="AlphaFoldDB" id="A0A942UTG4"/>
<dbReference type="InterPro" id="IPR052515">
    <property type="entry name" value="Gfo/Idh/MocA_Oxidoreductase"/>
</dbReference>
<dbReference type="SUPFAM" id="SSF51735">
    <property type="entry name" value="NAD(P)-binding Rossmann-fold domains"/>
    <property type="match status" value="1"/>
</dbReference>